<gene>
    <name evidence="1" type="ORF">HID58_052557</name>
</gene>
<proteinExistence type="predicted"/>
<organism evidence="1 2">
    <name type="scientific">Brassica napus</name>
    <name type="common">Rape</name>
    <dbReference type="NCBI Taxonomy" id="3708"/>
    <lineage>
        <taxon>Eukaryota</taxon>
        <taxon>Viridiplantae</taxon>
        <taxon>Streptophyta</taxon>
        <taxon>Embryophyta</taxon>
        <taxon>Tracheophyta</taxon>
        <taxon>Spermatophyta</taxon>
        <taxon>Magnoliopsida</taxon>
        <taxon>eudicotyledons</taxon>
        <taxon>Gunneridae</taxon>
        <taxon>Pentapetalae</taxon>
        <taxon>rosids</taxon>
        <taxon>malvids</taxon>
        <taxon>Brassicales</taxon>
        <taxon>Brassicaceae</taxon>
        <taxon>Brassiceae</taxon>
        <taxon>Brassica</taxon>
    </lineage>
</organism>
<dbReference type="EMBL" id="JAGKQM010000013">
    <property type="protein sequence ID" value="KAH0890128.1"/>
    <property type="molecule type" value="Genomic_DNA"/>
</dbReference>
<feature type="non-terminal residue" evidence="1">
    <location>
        <position position="1"/>
    </location>
</feature>
<evidence type="ECO:0000313" key="1">
    <source>
        <dbReference type="EMBL" id="KAH0890128.1"/>
    </source>
</evidence>
<keyword evidence="2" id="KW-1185">Reference proteome</keyword>
<comment type="caution">
    <text evidence="1">The sequence shown here is derived from an EMBL/GenBank/DDBJ whole genome shotgun (WGS) entry which is preliminary data.</text>
</comment>
<accession>A0ABQ8ACK6</accession>
<dbReference type="Proteomes" id="UP000824890">
    <property type="component" value="Unassembled WGS sequence"/>
</dbReference>
<reference evidence="1 2" key="1">
    <citation type="submission" date="2021-05" db="EMBL/GenBank/DDBJ databases">
        <title>Genome Assembly of Synthetic Allotetraploid Brassica napus Reveals Homoeologous Exchanges between Subgenomes.</title>
        <authorList>
            <person name="Davis J.T."/>
        </authorList>
    </citation>
    <scope>NUCLEOTIDE SEQUENCE [LARGE SCALE GENOMIC DNA]</scope>
    <source>
        <strain evidence="2">cv. Da-Ae</strain>
        <tissue evidence="1">Seedling</tissue>
    </source>
</reference>
<sequence>SGASPAPFKCGCSGYGKLGTSGGYELIGDLALCAFVVSTKESRVSLAAPRLAQRSSHLSKSLSQSGRTLLHVMNLKNSRKQCSVRSQATTLIYKNFEADQVVDCKWKHKDFGNFVKLNCGSKGFSYQDTQLDRT</sequence>
<evidence type="ECO:0000313" key="2">
    <source>
        <dbReference type="Proteomes" id="UP000824890"/>
    </source>
</evidence>
<protein>
    <submittedName>
        <fullName evidence="1">Uncharacterized protein</fullName>
    </submittedName>
</protein>
<name>A0ABQ8ACK6_BRANA</name>